<accession>A0A2P4YZA2</accession>
<keyword evidence="1" id="KW-0732">Signal</keyword>
<protein>
    <recommendedName>
        <fullName evidence="4">Integral membrane protein</fullName>
    </recommendedName>
</protein>
<dbReference type="VEuPathDB" id="CryptoDB:CmeUKMEL1_05655"/>
<evidence type="ECO:0000313" key="3">
    <source>
        <dbReference type="Proteomes" id="UP000236928"/>
    </source>
</evidence>
<reference evidence="2 3" key="1">
    <citation type="submission" date="2014-04" db="EMBL/GenBank/DDBJ databases">
        <title>Comparative Genomics of Cryptosporidium Species.</title>
        <authorList>
            <person name="Silva J.C."/>
            <person name="Su Q."/>
            <person name="Chalmers R."/>
            <person name="Chibucos M.C."/>
            <person name="Elwin K."/>
            <person name="Godinez A."/>
            <person name="Guo F."/>
            <person name="Huynh K."/>
            <person name="Orvis J."/>
            <person name="Ott S."/>
            <person name="Sadzewicz L."/>
            <person name="Sengamalay N."/>
            <person name="Shetty A."/>
            <person name="Sun M."/>
            <person name="Tallon L."/>
            <person name="Xiao L."/>
            <person name="Zhang H."/>
            <person name="Fraser C.M."/>
            <person name="Zhu G."/>
            <person name="Kissinger J."/>
            <person name="Widmer G."/>
        </authorList>
    </citation>
    <scope>NUCLEOTIDE SEQUENCE [LARGE SCALE GENOMIC DNA]</scope>
    <source>
        <strain evidence="2 3">UKMEL1</strain>
    </source>
</reference>
<evidence type="ECO:0008006" key="4">
    <source>
        <dbReference type="Google" id="ProtNLM"/>
    </source>
</evidence>
<proteinExistence type="predicted"/>
<organism evidence="2 3">
    <name type="scientific">Cryptosporidium meleagridis</name>
    <dbReference type="NCBI Taxonomy" id="93969"/>
    <lineage>
        <taxon>Eukaryota</taxon>
        <taxon>Sar</taxon>
        <taxon>Alveolata</taxon>
        <taxon>Apicomplexa</taxon>
        <taxon>Conoidasida</taxon>
        <taxon>Coccidia</taxon>
        <taxon>Eucoccidiorida</taxon>
        <taxon>Eimeriorina</taxon>
        <taxon>Cryptosporidiidae</taxon>
        <taxon>Cryptosporidium</taxon>
    </lineage>
</organism>
<feature type="signal peptide" evidence="1">
    <location>
        <begin position="1"/>
        <end position="23"/>
    </location>
</feature>
<keyword evidence="3" id="KW-1185">Reference proteome</keyword>
<evidence type="ECO:0000256" key="1">
    <source>
        <dbReference type="SAM" id="SignalP"/>
    </source>
</evidence>
<dbReference type="OrthoDB" id="343344at2759"/>
<sequence length="160" mass="18386">MNIISLFCGLYLVIIYFSVPNENQEILHTSLTNIQSSRKKGKKLSRLDCEKAASEYLDYLLLKNGLMFRVGLTEKYVRLLESETDSNLSEALKRKYSKSVQKMSSIAEKVESRHDEARNLFETLLECLVLYGGKYSPENIFLENKDELKYLDSVGKIGNQ</sequence>
<dbReference type="EMBL" id="JIBK01000009">
    <property type="protein sequence ID" value="POM83090.1"/>
    <property type="molecule type" value="Genomic_DNA"/>
</dbReference>
<dbReference type="AlphaFoldDB" id="A0A2P4YZA2"/>
<evidence type="ECO:0000313" key="2">
    <source>
        <dbReference type="EMBL" id="POM83090.1"/>
    </source>
</evidence>
<comment type="caution">
    <text evidence="2">The sequence shown here is derived from an EMBL/GenBank/DDBJ whole genome shotgun (WGS) entry which is preliminary data.</text>
</comment>
<feature type="chain" id="PRO_5015165277" description="Integral membrane protein" evidence="1">
    <location>
        <begin position="24"/>
        <end position="160"/>
    </location>
</feature>
<gene>
    <name evidence="2" type="ORF">CmeUKMEL1_05655</name>
</gene>
<dbReference type="Proteomes" id="UP000236928">
    <property type="component" value="Unassembled WGS sequence"/>
</dbReference>
<name>A0A2P4YZA2_9CRYT</name>